<dbReference type="Pfam" id="PF03078">
    <property type="entry name" value="ATHILA"/>
    <property type="match status" value="1"/>
</dbReference>
<organism evidence="11 12">
    <name type="scientific">Raphanus sativus</name>
    <name type="common">Radish</name>
    <name type="synonym">Raphanus raphanistrum var. sativus</name>
    <dbReference type="NCBI Taxonomy" id="3726"/>
    <lineage>
        <taxon>Eukaryota</taxon>
        <taxon>Viridiplantae</taxon>
        <taxon>Streptophyta</taxon>
        <taxon>Embryophyta</taxon>
        <taxon>Tracheophyta</taxon>
        <taxon>Spermatophyta</taxon>
        <taxon>Magnoliopsida</taxon>
        <taxon>eudicotyledons</taxon>
        <taxon>Gunneridae</taxon>
        <taxon>Pentapetalae</taxon>
        <taxon>rosids</taxon>
        <taxon>malvids</taxon>
        <taxon>Brassicales</taxon>
        <taxon>Brassicaceae</taxon>
        <taxon>Brassiceae</taxon>
        <taxon>Raphanus</taxon>
    </lineage>
</organism>
<reference evidence="11" key="1">
    <citation type="journal article" date="2019" name="Database">
        <title>The radish genome database (RadishGD): an integrated information resource for radish genomics.</title>
        <authorList>
            <person name="Yu H.J."/>
            <person name="Baek S."/>
            <person name="Lee Y.J."/>
            <person name="Cho A."/>
            <person name="Mun J.H."/>
        </authorList>
    </citation>
    <scope>NUCLEOTIDE SEQUENCE [LARGE SCALE GENOMIC DNA]</scope>
    <source>
        <strain evidence="11">cv. WK10039</strain>
    </source>
</reference>
<evidence type="ECO:0000313" key="12">
    <source>
        <dbReference type="RefSeq" id="XP_056846143.1"/>
    </source>
</evidence>
<gene>
    <name evidence="12" type="primary">LOC130497407</name>
</gene>
<feature type="domain" description="Arabidopsis retrotransposon Orf1 C-terminal" evidence="10">
    <location>
        <begin position="514"/>
        <end position="638"/>
    </location>
</feature>
<evidence type="ECO:0000259" key="10">
    <source>
        <dbReference type="Pfam" id="PF03078"/>
    </source>
</evidence>
<dbReference type="InterPro" id="IPR043128">
    <property type="entry name" value="Rev_trsase/Diguanyl_cyclase"/>
</dbReference>
<evidence type="ECO:0000313" key="11">
    <source>
        <dbReference type="Proteomes" id="UP000504610"/>
    </source>
</evidence>
<dbReference type="Proteomes" id="UP000504610">
    <property type="component" value="Chromosome 1"/>
</dbReference>
<name>A0A9W3C3U3_RAPSA</name>
<protein>
    <submittedName>
        <fullName evidence="12">Uncharacterized protein LOC130497407</fullName>
    </submittedName>
</protein>
<proteinExistence type="predicted"/>
<evidence type="ECO:0000259" key="9">
    <source>
        <dbReference type="Pfam" id="PF00078"/>
    </source>
</evidence>
<dbReference type="Gene3D" id="2.40.70.10">
    <property type="entry name" value="Acid Proteases"/>
    <property type="match status" value="1"/>
</dbReference>
<accession>A0A9W3C3U3</accession>
<keyword evidence="1" id="KW-0645">Protease</keyword>
<dbReference type="OrthoDB" id="780617at2759"/>
<dbReference type="InterPro" id="IPR004312">
    <property type="entry name" value="ATHILA_Orf1_C"/>
</dbReference>
<dbReference type="GO" id="GO:0004519">
    <property type="term" value="F:endonuclease activity"/>
    <property type="evidence" value="ECO:0007669"/>
    <property type="project" value="UniProtKB-KW"/>
</dbReference>
<keyword evidence="6" id="KW-0378">Hydrolase</keyword>
<evidence type="ECO:0000256" key="8">
    <source>
        <dbReference type="SAM" id="MobiDB-lite"/>
    </source>
</evidence>
<dbReference type="GO" id="GO:0006508">
    <property type="term" value="P:proteolysis"/>
    <property type="evidence" value="ECO:0007669"/>
    <property type="project" value="UniProtKB-KW"/>
</dbReference>
<reference evidence="12" key="2">
    <citation type="submission" date="2025-08" db="UniProtKB">
        <authorList>
            <consortium name="RefSeq"/>
        </authorList>
    </citation>
    <scope>IDENTIFICATION</scope>
    <source>
        <tissue evidence="12">Leaf</tissue>
    </source>
</reference>
<keyword evidence="5" id="KW-0255">Endonuclease</keyword>
<dbReference type="Pfam" id="PF00078">
    <property type="entry name" value="RVT_1"/>
    <property type="match status" value="1"/>
</dbReference>
<evidence type="ECO:0000256" key="6">
    <source>
        <dbReference type="ARBA" id="ARBA00022801"/>
    </source>
</evidence>
<dbReference type="InterPro" id="IPR021109">
    <property type="entry name" value="Peptidase_aspartic_dom_sf"/>
</dbReference>
<dbReference type="CDD" id="cd00303">
    <property type="entry name" value="retropepsin_like"/>
    <property type="match status" value="1"/>
</dbReference>
<dbReference type="GO" id="GO:0003964">
    <property type="term" value="F:RNA-directed DNA polymerase activity"/>
    <property type="evidence" value="ECO:0007669"/>
    <property type="project" value="UniProtKB-KW"/>
</dbReference>
<evidence type="ECO:0000256" key="4">
    <source>
        <dbReference type="ARBA" id="ARBA00022722"/>
    </source>
</evidence>
<dbReference type="PANTHER" id="PTHR35046">
    <property type="entry name" value="ZINC KNUCKLE (CCHC-TYPE) FAMILY PROTEIN"/>
    <property type="match status" value="1"/>
</dbReference>
<feature type="region of interest" description="Disordered" evidence="8">
    <location>
        <begin position="658"/>
        <end position="687"/>
    </location>
</feature>
<keyword evidence="4" id="KW-0540">Nuclease</keyword>
<feature type="domain" description="Reverse transcriptase" evidence="9">
    <location>
        <begin position="277"/>
        <end position="372"/>
    </location>
</feature>
<dbReference type="AlphaFoldDB" id="A0A9W3C3U3"/>
<dbReference type="RefSeq" id="XP_056846143.1">
    <property type="nucleotide sequence ID" value="XM_056990163.1"/>
</dbReference>
<evidence type="ECO:0000256" key="5">
    <source>
        <dbReference type="ARBA" id="ARBA00022759"/>
    </source>
</evidence>
<sequence length="687" mass="77353">MTNPEEKAQRENLFHTRCTIKAKVCNLVIDGGSCTNVASKYMVDRLGLETTKHPRPYRLQWLDNKTELKVTEQAKISFSIGKYQDEVVCDVVPMQAGHILLGRPWQFDRATFHNGRTNYYSFKFKDRKYNLAPLSPSEVHELQTKMNKEDQVSKTNLMISPGAVLKTLSAQGTVLLMVLKECLSTGSSEAQQVPKPAQAVLDKFQDLFPEEIPAGLPPIRGIEHQIDLVPGSALPNKPAYRMNPEETKELEKQVQDLMNKGYIRESLSPCAVPVLLVPKKDGSWRMCVDCRAINNITIKYRHPIPRLDDMLDELSGATIFSKIDLRSGYHQVRMREGDEWKTAFKTKQGLYEWLVMPFGLTNAPSTFMRLMTATGGVVGRLGDSNDKGKNKVTRPDIHGVQFWNLQIGLEFGAASLGNADPESDNNDGDSCQKVVKHTVLRRIIKNRHNEQPIQPRCLHARDTQKRLRPHLHAQKAPSGYPWPNKDEGEAINVNDPMIPDYDVEGWDKDSAARYNRLLAAEILPTRFPHQETLATLGLETELFDTLDAMGLAPLCFQAQVIYPDLVRQVLATCQVTYQNPTVPTYENCSFSFMADGKFCSISLNDLNELLEIANTPRGVSVEKKFKPADTFWNLIAADLLCLENIMFLPDVEHLCNDPRAPPANDDDDMDDVEHVTPPADGLELVED</sequence>
<dbReference type="GO" id="GO:0008233">
    <property type="term" value="F:peptidase activity"/>
    <property type="evidence" value="ECO:0007669"/>
    <property type="project" value="UniProtKB-KW"/>
</dbReference>
<dbReference type="GeneID" id="130497407"/>
<evidence type="ECO:0000256" key="7">
    <source>
        <dbReference type="ARBA" id="ARBA00022918"/>
    </source>
</evidence>
<evidence type="ECO:0000256" key="1">
    <source>
        <dbReference type="ARBA" id="ARBA00022670"/>
    </source>
</evidence>
<dbReference type="SUPFAM" id="SSF56672">
    <property type="entry name" value="DNA/RNA polymerases"/>
    <property type="match status" value="1"/>
</dbReference>
<dbReference type="FunFam" id="3.10.10.10:FF:000007">
    <property type="entry name" value="Retrovirus-related Pol polyprotein from transposon 17.6-like Protein"/>
    <property type="match status" value="1"/>
</dbReference>
<dbReference type="PANTHER" id="PTHR35046:SF9">
    <property type="entry name" value="RNA-DIRECTED DNA POLYMERASE"/>
    <property type="match status" value="1"/>
</dbReference>
<dbReference type="KEGG" id="rsz:130497407"/>
<dbReference type="InterPro" id="IPR000477">
    <property type="entry name" value="RT_dom"/>
</dbReference>
<dbReference type="Gene3D" id="3.10.10.10">
    <property type="entry name" value="HIV Type 1 Reverse Transcriptase, subunit A, domain 1"/>
    <property type="match status" value="1"/>
</dbReference>
<evidence type="ECO:0000256" key="2">
    <source>
        <dbReference type="ARBA" id="ARBA00022679"/>
    </source>
</evidence>
<dbReference type="InterPro" id="IPR043502">
    <property type="entry name" value="DNA/RNA_pol_sf"/>
</dbReference>
<dbReference type="Gene3D" id="3.30.70.270">
    <property type="match status" value="1"/>
</dbReference>
<keyword evidence="2" id="KW-0808">Transferase</keyword>
<keyword evidence="3" id="KW-0548">Nucleotidyltransferase</keyword>
<keyword evidence="11" id="KW-1185">Reference proteome</keyword>
<dbReference type="CDD" id="cd01647">
    <property type="entry name" value="RT_LTR"/>
    <property type="match status" value="1"/>
</dbReference>
<keyword evidence="7" id="KW-0695">RNA-directed DNA polymerase</keyword>
<evidence type="ECO:0000256" key="3">
    <source>
        <dbReference type="ARBA" id="ARBA00022695"/>
    </source>
</evidence>